<sequence length="321" mass="37030">MARKRKISKSQRKAAQRKRNAQVRSAQVARGVSKRIDTINPTKISVGTLNKLSRPQLERLAQNVGNEVYDAKNSVEKYLRSKPYYHTPPVSVSKREREFAARKIPTDQQIAAAPPKKAKLLRQQKRKITAARNKLEEWKQYNAQVVAGRNAKEERADALNGTGGKQSRTRDAGKRSTSDIDRLDRYRNVLKNPQIVSKLTDDELRREIRARSRDLKSAENLIDKGVGRINARDNAYVEKRLKAGFGQSALESWRKLSRSERYSLVNQTSLLNRIEFYSVYNEETHAYEPWDHDRQDQVKRERSDIMAFLRNAKNISQATLE</sequence>
<dbReference type="EMBL" id="MT006233">
    <property type="protein sequence ID" value="QIG78024.1"/>
    <property type="molecule type" value="Genomic_DNA"/>
</dbReference>
<evidence type="ECO:0000256" key="1">
    <source>
        <dbReference type="SAM" id="MobiDB-lite"/>
    </source>
</evidence>
<keyword evidence="3" id="KW-1185">Reference proteome</keyword>
<feature type="compositionally biased region" description="Basic and acidic residues" evidence="1">
    <location>
        <begin position="168"/>
        <end position="178"/>
    </location>
</feature>
<gene>
    <name evidence="2" type="ORF">BAAZ0010002c01_00016</name>
</gene>
<feature type="region of interest" description="Disordered" evidence="1">
    <location>
        <begin position="1"/>
        <end position="34"/>
    </location>
</feature>
<organism evidence="2 3">
    <name type="scientific">Bifidobacterium phage BadAztec1</name>
    <dbReference type="NCBI Taxonomy" id="2713243"/>
    <lineage>
        <taxon>Viruses</taxon>
        <taxon>Duplodnaviria</taxon>
        <taxon>Heunggongvirae</taxon>
        <taxon>Uroviricota</taxon>
        <taxon>Caudoviricetes</taxon>
        <taxon>Badaztecvirus</taxon>
        <taxon>Badaztecvirus badaztec1</taxon>
    </lineage>
</organism>
<name>A0A6G6XZA2_9CAUD</name>
<evidence type="ECO:0000313" key="3">
    <source>
        <dbReference type="Proteomes" id="UP000501444"/>
    </source>
</evidence>
<feature type="compositionally biased region" description="Basic residues" evidence="1">
    <location>
        <begin position="1"/>
        <end position="21"/>
    </location>
</feature>
<evidence type="ECO:0000313" key="2">
    <source>
        <dbReference type="EMBL" id="QIG78024.1"/>
    </source>
</evidence>
<feature type="region of interest" description="Disordered" evidence="1">
    <location>
        <begin position="152"/>
        <end position="178"/>
    </location>
</feature>
<reference evidence="2 3" key="1">
    <citation type="submission" date="2020-01" db="EMBL/GenBank/DDBJ databases">
        <title>Honey bees harbor a diverse gut virome engaging in nested strain-level interactions with the microbiota.</title>
        <authorList>
            <person name="Bonilla-Rosso G."/>
            <person name="Steiner T."/>
            <person name="Wichmann F."/>
            <person name="Bexkens E."/>
            <person name="Engel P."/>
        </authorList>
    </citation>
    <scope>NUCLEOTIDE SEQUENCE [LARGE SCALE GENOMIC DNA]</scope>
</reference>
<proteinExistence type="predicted"/>
<protein>
    <submittedName>
        <fullName evidence="2">Uncharacterized protein</fullName>
    </submittedName>
</protein>
<accession>A0A6G6XZA2</accession>
<dbReference type="Proteomes" id="UP000501444">
    <property type="component" value="Segment"/>
</dbReference>